<sequence length="327" mass="36384">MKIRKVRTVLGDIPLDQLGIVYAHEHLIIQGGLGVMKNKDLQLNRIEAAVLEVQDCMQYGARTFVDYMPLDSGRNPAALVDIARQTGAHIIAVTGFHKPMYYDDLHWIYHYPVDQIAELLIAECTIGMDRHSYNGPIVDRLPAKAGVLKGASGYNVIAPVSKKLLEAAAIAHLATGVPIATHTEHGTCGLEQIQLLEKYGVNPRNVIICHMDRNPDLYVHKELAATGCYLEYDNASRIKYHPDSHGSELIRGMIEAGYERQLLLGTDFALRSYWKSYGGGPGMAHLLASFVPRLQAEGVTEAQLQLLLRHNPAEAYAIRNMHLEREM</sequence>
<dbReference type="Pfam" id="PF02126">
    <property type="entry name" value="PTE"/>
    <property type="match status" value="1"/>
</dbReference>
<accession>A0ABU3RD37</accession>
<dbReference type="InterPro" id="IPR001559">
    <property type="entry name" value="Phosphotriesterase"/>
</dbReference>
<dbReference type="EMBL" id="JAWCUD010000003">
    <property type="protein sequence ID" value="MDU0202160.1"/>
    <property type="molecule type" value="Genomic_DNA"/>
</dbReference>
<evidence type="ECO:0000313" key="5">
    <source>
        <dbReference type="Proteomes" id="UP001260980"/>
    </source>
</evidence>
<evidence type="ECO:0000256" key="3">
    <source>
        <dbReference type="PROSITE-ProRule" id="PRU00679"/>
    </source>
</evidence>
<comment type="caution">
    <text evidence="4">The sequence shown here is derived from an EMBL/GenBank/DDBJ whole genome shotgun (WGS) entry which is preliminary data.</text>
</comment>
<reference evidence="4 5" key="1">
    <citation type="submission" date="2023-10" db="EMBL/GenBank/DDBJ databases">
        <title>Paenibacillus strain PFR10 Genome sequencing and assembly.</title>
        <authorList>
            <person name="Kim I."/>
        </authorList>
    </citation>
    <scope>NUCLEOTIDE SEQUENCE [LARGE SCALE GENOMIC DNA]</scope>
    <source>
        <strain evidence="4 5">PFR10</strain>
    </source>
</reference>
<organism evidence="4 5">
    <name type="scientific">Paenibacillus violae</name>
    <dbReference type="NCBI Taxonomy" id="3077234"/>
    <lineage>
        <taxon>Bacteria</taxon>
        <taxon>Bacillati</taxon>
        <taxon>Bacillota</taxon>
        <taxon>Bacilli</taxon>
        <taxon>Bacillales</taxon>
        <taxon>Paenibacillaceae</taxon>
        <taxon>Paenibacillus</taxon>
    </lineage>
</organism>
<keyword evidence="2" id="KW-0378">Hydrolase</keyword>
<name>A0ABU3RD37_9BACL</name>
<dbReference type="Gene3D" id="3.20.20.140">
    <property type="entry name" value="Metal-dependent hydrolases"/>
    <property type="match status" value="1"/>
</dbReference>
<evidence type="ECO:0000256" key="2">
    <source>
        <dbReference type="ARBA" id="ARBA00022801"/>
    </source>
</evidence>
<comment type="similarity">
    <text evidence="3">Belongs to the metallo-dependent hydrolases superfamily. Phosphotriesterase family.</text>
</comment>
<dbReference type="RefSeq" id="WP_315952173.1">
    <property type="nucleotide sequence ID" value="NZ_JAWCUD010000003.1"/>
</dbReference>
<gene>
    <name evidence="4" type="ORF">RQP52_13735</name>
</gene>
<dbReference type="PROSITE" id="PS51347">
    <property type="entry name" value="PHOSPHOTRIESTERASE_2"/>
    <property type="match status" value="1"/>
</dbReference>
<dbReference type="InterPro" id="IPR032466">
    <property type="entry name" value="Metal_Hydrolase"/>
</dbReference>
<dbReference type="PANTHER" id="PTHR10819:SF3">
    <property type="entry name" value="PHOSPHOTRIESTERASE-RELATED PROTEIN"/>
    <property type="match status" value="1"/>
</dbReference>
<proteinExistence type="inferred from homology"/>
<dbReference type="Proteomes" id="UP001260980">
    <property type="component" value="Unassembled WGS sequence"/>
</dbReference>
<keyword evidence="1" id="KW-0479">Metal-binding</keyword>
<dbReference type="PIRSF" id="PIRSF016839">
    <property type="entry name" value="PhP"/>
    <property type="match status" value="1"/>
</dbReference>
<feature type="modified residue" description="N6-carboxylysine" evidence="3">
    <location>
        <position position="149"/>
    </location>
</feature>
<dbReference type="PANTHER" id="PTHR10819">
    <property type="entry name" value="PHOSPHOTRIESTERASE-RELATED"/>
    <property type="match status" value="1"/>
</dbReference>
<protein>
    <submittedName>
        <fullName evidence="4">Phosphotriesterase-related protein</fullName>
    </submittedName>
</protein>
<keyword evidence="5" id="KW-1185">Reference proteome</keyword>
<dbReference type="SUPFAM" id="SSF51556">
    <property type="entry name" value="Metallo-dependent hydrolases"/>
    <property type="match status" value="1"/>
</dbReference>
<evidence type="ECO:0000313" key="4">
    <source>
        <dbReference type="EMBL" id="MDU0202160.1"/>
    </source>
</evidence>
<evidence type="ECO:0000256" key="1">
    <source>
        <dbReference type="ARBA" id="ARBA00022723"/>
    </source>
</evidence>